<dbReference type="InterPro" id="IPR032465">
    <property type="entry name" value="ACMSD"/>
</dbReference>
<dbReference type="OrthoDB" id="432010at2759"/>
<dbReference type="Proteomes" id="UP000799757">
    <property type="component" value="Unassembled WGS sequence"/>
</dbReference>
<sequence>KINDQLAAAISSHPSRLRGFCYLPMAYPQAAAEELERCVKVLGLVGALVDNHLGNMTFYDTTEYDPFWETAQRLDVPIYLHP</sequence>
<evidence type="ECO:0000256" key="3">
    <source>
        <dbReference type="RuleBase" id="RU366045"/>
    </source>
</evidence>
<dbReference type="GO" id="GO:0019748">
    <property type="term" value="P:secondary metabolic process"/>
    <property type="evidence" value="ECO:0007669"/>
    <property type="project" value="TreeGrafter"/>
</dbReference>
<dbReference type="PANTHER" id="PTHR21240:SF30">
    <property type="entry name" value="AMIDOHYDROLASE-RELATED DOMAIN-CONTAINING PROTEIN-RELATED"/>
    <property type="match status" value="1"/>
</dbReference>
<protein>
    <recommendedName>
        <fullName evidence="4">Amidohydrolase-related domain-containing protein</fullName>
    </recommendedName>
</protein>
<accession>A0A6A6WUY3</accession>
<proteinExistence type="inferred from homology"/>
<evidence type="ECO:0000259" key="4">
    <source>
        <dbReference type="Pfam" id="PF04909"/>
    </source>
</evidence>
<feature type="non-terminal residue" evidence="5">
    <location>
        <position position="1"/>
    </location>
</feature>
<dbReference type="EMBL" id="MU002287">
    <property type="protein sequence ID" value="KAF2787714.1"/>
    <property type="molecule type" value="Genomic_DNA"/>
</dbReference>
<dbReference type="Gene3D" id="3.20.20.140">
    <property type="entry name" value="Metal-dependent hydrolases"/>
    <property type="match status" value="1"/>
</dbReference>
<dbReference type="GO" id="GO:0016831">
    <property type="term" value="F:carboxy-lyase activity"/>
    <property type="evidence" value="ECO:0007669"/>
    <property type="project" value="UniProtKB-KW"/>
</dbReference>
<dbReference type="AlphaFoldDB" id="A0A6A6WUY3"/>
<evidence type="ECO:0000256" key="2">
    <source>
        <dbReference type="ARBA" id="ARBA00023239"/>
    </source>
</evidence>
<dbReference type="GO" id="GO:0016787">
    <property type="term" value="F:hydrolase activity"/>
    <property type="evidence" value="ECO:0007669"/>
    <property type="project" value="InterPro"/>
</dbReference>
<evidence type="ECO:0000256" key="1">
    <source>
        <dbReference type="ARBA" id="ARBA00022793"/>
    </source>
</evidence>
<keyword evidence="2 3" id="KW-0456">Lyase</keyword>
<feature type="non-terminal residue" evidence="5">
    <location>
        <position position="82"/>
    </location>
</feature>
<dbReference type="GO" id="GO:0005829">
    <property type="term" value="C:cytosol"/>
    <property type="evidence" value="ECO:0007669"/>
    <property type="project" value="TreeGrafter"/>
</dbReference>
<name>A0A6A6WUY3_9PLEO</name>
<keyword evidence="6" id="KW-1185">Reference proteome</keyword>
<organism evidence="5 6">
    <name type="scientific">Melanomma pulvis-pyrius CBS 109.77</name>
    <dbReference type="NCBI Taxonomy" id="1314802"/>
    <lineage>
        <taxon>Eukaryota</taxon>
        <taxon>Fungi</taxon>
        <taxon>Dikarya</taxon>
        <taxon>Ascomycota</taxon>
        <taxon>Pezizomycotina</taxon>
        <taxon>Dothideomycetes</taxon>
        <taxon>Pleosporomycetidae</taxon>
        <taxon>Pleosporales</taxon>
        <taxon>Melanommataceae</taxon>
        <taxon>Melanomma</taxon>
    </lineage>
</organism>
<feature type="domain" description="Amidohydrolase-related" evidence="4">
    <location>
        <begin position="2"/>
        <end position="81"/>
    </location>
</feature>
<reference evidence="5" key="1">
    <citation type="journal article" date="2020" name="Stud. Mycol.">
        <title>101 Dothideomycetes genomes: a test case for predicting lifestyles and emergence of pathogens.</title>
        <authorList>
            <person name="Haridas S."/>
            <person name="Albert R."/>
            <person name="Binder M."/>
            <person name="Bloem J."/>
            <person name="Labutti K."/>
            <person name="Salamov A."/>
            <person name="Andreopoulos B."/>
            <person name="Baker S."/>
            <person name="Barry K."/>
            <person name="Bills G."/>
            <person name="Bluhm B."/>
            <person name="Cannon C."/>
            <person name="Castanera R."/>
            <person name="Culley D."/>
            <person name="Daum C."/>
            <person name="Ezra D."/>
            <person name="Gonzalez J."/>
            <person name="Henrissat B."/>
            <person name="Kuo A."/>
            <person name="Liang C."/>
            <person name="Lipzen A."/>
            <person name="Lutzoni F."/>
            <person name="Magnuson J."/>
            <person name="Mondo S."/>
            <person name="Nolan M."/>
            <person name="Ohm R."/>
            <person name="Pangilinan J."/>
            <person name="Park H.-J."/>
            <person name="Ramirez L."/>
            <person name="Alfaro M."/>
            <person name="Sun H."/>
            <person name="Tritt A."/>
            <person name="Yoshinaga Y."/>
            <person name="Zwiers L.-H."/>
            <person name="Turgeon B."/>
            <person name="Goodwin S."/>
            <person name="Spatafora J."/>
            <person name="Crous P."/>
            <person name="Grigoriev I."/>
        </authorList>
    </citation>
    <scope>NUCLEOTIDE SEQUENCE</scope>
    <source>
        <strain evidence="5">CBS 109.77</strain>
    </source>
</reference>
<dbReference type="Pfam" id="PF04909">
    <property type="entry name" value="Amidohydro_2"/>
    <property type="match status" value="1"/>
</dbReference>
<dbReference type="PANTHER" id="PTHR21240">
    <property type="entry name" value="2-AMINO-3-CARBOXYLMUCONATE-6-SEMIALDEHYDE DECARBOXYLASE"/>
    <property type="match status" value="1"/>
</dbReference>
<evidence type="ECO:0000313" key="5">
    <source>
        <dbReference type="EMBL" id="KAF2787714.1"/>
    </source>
</evidence>
<keyword evidence="1 3" id="KW-0210">Decarboxylase</keyword>
<gene>
    <name evidence="5" type="ORF">K505DRAFT_218955</name>
</gene>
<dbReference type="SUPFAM" id="SSF51556">
    <property type="entry name" value="Metallo-dependent hydrolases"/>
    <property type="match status" value="1"/>
</dbReference>
<comment type="similarity">
    <text evidence="3">Belongs to the metallo-dependent hydrolases superfamily.</text>
</comment>
<evidence type="ECO:0000313" key="6">
    <source>
        <dbReference type="Proteomes" id="UP000799757"/>
    </source>
</evidence>
<dbReference type="InterPro" id="IPR006680">
    <property type="entry name" value="Amidohydro-rel"/>
</dbReference>
<dbReference type="InterPro" id="IPR032466">
    <property type="entry name" value="Metal_Hydrolase"/>
</dbReference>